<dbReference type="PANTHER" id="PTHR11800">
    <property type="entry name" value="DNA-DIRECTED RNA POLYMERASE"/>
    <property type="match status" value="1"/>
</dbReference>
<dbReference type="SUPFAM" id="SSF56553">
    <property type="entry name" value="Insert subdomain of RNA polymerase alpha subunit"/>
    <property type="match status" value="1"/>
</dbReference>
<comment type="similarity">
    <text evidence="8 9">Belongs to the archaeal Rpo3/eukaryotic RPB3 RNA polymerase subunit family.</text>
</comment>
<evidence type="ECO:0000256" key="5">
    <source>
        <dbReference type="ARBA" id="ARBA00023014"/>
    </source>
</evidence>
<gene>
    <name evidence="9" type="primary">rpo3</name>
    <name evidence="9" type="synonym">rpoD</name>
    <name evidence="11" type="ORF">GC250_04900</name>
</gene>
<accession>A0A6A9QKI0</accession>
<dbReference type="PROSITE" id="PS00446">
    <property type="entry name" value="RNA_POL_D_30KD"/>
    <property type="match status" value="1"/>
</dbReference>
<dbReference type="Gene3D" id="3.30.70.20">
    <property type="match status" value="1"/>
</dbReference>
<dbReference type="InterPro" id="IPR017900">
    <property type="entry name" value="4Fe4S_Fe_S_CS"/>
</dbReference>
<dbReference type="InterPro" id="IPR011262">
    <property type="entry name" value="DNA-dir_RNA_pol_insert"/>
</dbReference>
<dbReference type="GO" id="GO:0005737">
    <property type="term" value="C:cytoplasm"/>
    <property type="evidence" value="ECO:0007669"/>
    <property type="project" value="UniProtKB-SubCell"/>
</dbReference>
<evidence type="ECO:0000259" key="10">
    <source>
        <dbReference type="PROSITE" id="PS51379"/>
    </source>
</evidence>
<dbReference type="InterPro" id="IPR022842">
    <property type="entry name" value="RNAP_Rpo3/Rpb3/RPAC1"/>
</dbReference>
<evidence type="ECO:0000256" key="2">
    <source>
        <dbReference type="ARBA" id="ARBA00022695"/>
    </source>
</evidence>
<dbReference type="RefSeq" id="WP_156016440.1">
    <property type="nucleotide sequence ID" value="NZ_WGGD01000005.1"/>
</dbReference>
<dbReference type="HAMAP" id="MF_00320">
    <property type="entry name" value="RNApol_arch_Rpo3"/>
    <property type="match status" value="1"/>
</dbReference>
<dbReference type="InterPro" id="IPR050518">
    <property type="entry name" value="Rpo3/RPB3_RNA_Pol_subunit"/>
</dbReference>
<comment type="catalytic activity">
    <reaction evidence="9">
        <text>RNA(n) + a ribonucleoside 5'-triphosphate = RNA(n+1) + diphosphate</text>
        <dbReference type="Rhea" id="RHEA:21248"/>
        <dbReference type="Rhea" id="RHEA-COMP:14527"/>
        <dbReference type="Rhea" id="RHEA-COMP:17342"/>
        <dbReference type="ChEBI" id="CHEBI:33019"/>
        <dbReference type="ChEBI" id="CHEBI:61557"/>
        <dbReference type="ChEBI" id="CHEBI:140395"/>
        <dbReference type="EC" id="2.7.7.6"/>
    </reaction>
</comment>
<sequence>MSISKLASSPNRLELVIEGYPLEFVNSIRRALMTEVPVMAVDEVYFLDNSSPLYDEMIAHRLAMIPLRSDEALDIYKRPEECVDCSSGCENCYTKLYLESEADDSPKMVYTSELKSDDPNVTPVSGDIPIVMLGAKQKISLEAKVRLGYGKEHAKFNPVSEAVSRYFPIVKVKENCDEAYKVCPEGVFSIEGGKLRVRNEMACTLCEECIKVCGNKISISYDQNKFILQVESVGSIKAERILLEAGNSILRKLEDFEKKIDQVVS</sequence>
<dbReference type="EMBL" id="WGGD01000005">
    <property type="protein sequence ID" value="MUN28790.1"/>
    <property type="molecule type" value="Genomic_DNA"/>
</dbReference>
<keyword evidence="12" id="KW-1185">Reference proteome</keyword>
<comment type="subcellular location">
    <subcellularLocation>
        <location evidence="9">Cytoplasm</location>
    </subcellularLocation>
</comment>
<dbReference type="PROSITE" id="PS00198">
    <property type="entry name" value="4FE4S_FER_1"/>
    <property type="match status" value="1"/>
</dbReference>
<dbReference type="GO" id="GO:0046872">
    <property type="term" value="F:metal ion binding"/>
    <property type="evidence" value="ECO:0007669"/>
    <property type="project" value="UniProtKB-KW"/>
</dbReference>
<dbReference type="GO" id="GO:0003677">
    <property type="term" value="F:DNA binding"/>
    <property type="evidence" value="ECO:0007669"/>
    <property type="project" value="UniProtKB-UniRule"/>
</dbReference>
<comment type="function">
    <text evidence="9">DNA-dependent RNA polymerase (RNAP) catalyzes the transcription of DNA into RNA using the four ribonucleoside triphosphates as substrates.</text>
</comment>
<dbReference type="NCBIfam" id="NF001988">
    <property type="entry name" value="PRK00783.1"/>
    <property type="match status" value="1"/>
</dbReference>
<dbReference type="InterPro" id="IPR017896">
    <property type="entry name" value="4Fe4S_Fe-S-bd"/>
</dbReference>
<dbReference type="CDD" id="cd07030">
    <property type="entry name" value="RNAP_D"/>
    <property type="match status" value="1"/>
</dbReference>
<dbReference type="GO" id="GO:0006351">
    <property type="term" value="P:DNA-templated transcription"/>
    <property type="evidence" value="ECO:0007669"/>
    <property type="project" value="UniProtKB-UniRule"/>
</dbReference>
<evidence type="ECO:0000256" key="6">
    <source>
        <dbReference type="ARBA" id="ARBA00023163"/>
    </source>
</evidence>
<dbReference type="Pfam" id="PF01000">
    <property type="entry name" value="RNA_pol_A_bac"/>
    <property type="match status" value="1"/>
</dbReference>
<keyword evidence="3 9" id="KW-0479">Metal-binding</keyword>
<feature type="binding site" evidence="9">
    <location>
        <position position="209"/>
    </location>
    <ligand>
        <name>[3Fe-4S] cluster</name>
        <dbReference type="ChEBI" id="CHEBI:21137"/>
    </ligand>
</feature>
<comment type="caution">
    <text evidence="11">The sequence shown here is derived from an EMBL/GenBank/DDBJ whole genome shotgun (WGS) entry which is preliminary data.</text>
</comment>
<feature type="domain" description="4Fe-4S ferredoxin-type" evidence="10">
    <location>
        <begin position="193"/>
        <end position="224"/>
    </location>
</feature>
<dbReference type="InterPro" id="IPR036603">
    <property type="entry name" value="RBP11-like"/>
</dbReference>
<feature type="binding site" evidence="9">
    <location>
        <position position="206"/>
    </location>
    <ligand>
        <name>[3Fe-4S] cluster</name>
        <dbReference type="ChEBI" id="CHEBI:21137"/>
    </ligand>
</feature>
<keyword evidence="6 9" id="KW-0804">Transcription</keyword>
<dbReference type="SMART" id="SM00662">
    <property type="entry name" value="RPOLD"/>
    <property type="match status" value="1"/>
</dbReference>
<dbReference type="GO" id="GO:0016491">
    <property type="term" value="F:oxidoreductase activity"/>
    <property type="evidence" value="ECO:0007669"/>
    <property type="project" value="UniProtKB-ARBA"/>
</dbReference>
<dbReference type="GO" id="GO:0000428">
    <property type="term" value="C:DNA-directed RNA polymerase complex"/>
    <property type="evidence" value="ECO:0007669"/>
    <property type="project" value="UniProtKB-KW"/>
</dbReference>
<comment type="cofactor">
    <cofactor evidence="9">
        <name>[3Fe-4S] cluster</name>
        <dbReference type="ChEBI" id="CHEBI:21137"/>
    </cofactor>
    <text evidence="9">Binds 1 [3Fe-4S] cluster.</text>
</comment>
<dbReference type="AlphaFoldDB" id="A0A6A9QKI0"/>
<organism evidence="11 12">
    <name type="scientific">Sulfuracidifex metallicus DSM 6482 = JCM 9184</name>
    <dbReference type="NCBI Taxonomy" id="523847"/>
    <lineage>
        <taxon>Archaea</taxon>
        <taxon>Thermoproteota</taxon>
        <taxon>Thermoprotei</taxon>
        <taxon>Sulfolobales</taxon>
        <taxon>Sulfolobaceae</taxon>
        <taxon>Sulfuracidifex</taxon>
    </lineage>
</organism>
<evidence type="ECO:0000313" key="11">
    <source>
        <dbReference type="EMBL" id="MUN28790.1"/>
    </source>
</evidence>
<keyword evidence="4 9" id="KW-0408">Iron</keyword>
<evidence type="ECO:0000256" key="1">
    <source>
        <dbReference type="ARBA" id="ARBA00022478"/>
    </source>
</evidence>
<keyword evidence="2 9" id="KW-0548">Nucleotidyltransferase</keyword>
<name>A0A6A9QKI0_SULME</name>
<dbReference type="GO" id="GO:0003899">
    <property type="term" value="F:DNA-directed RNA polymerase activity"/>
    <property type="evidence" value="ECO:0007669"/>
    <property type="project" value="UniProtKB-UniRule"/>
</dbReference>
<dbReference type="Proteomes" id="UP000470772">
    <property type="component" value="Unassembled WGS sequence"/>
</dbReference>
<proteinExistence type="inferred from homology"/>
<evidence type="ECO:0000256" key="8">
    <source>
        <dbReference type="ARBA" id="ARBA00025804"/>
    </source>
</evidence>
<dbReference type="InterPro" id="IPR036643">
    <property type="entry name" value="RNApol_insert_sf"/>
</dbReference>
<dbReference type="EC" id="2.7.7.6" evidence="9"/>
<keyword evidence="7 9" id="KW-0003">3Fe-4S</keyword>
<dbReference type="InterPro" id="IPR011263">
    <property type="entry name" value="DNA-dir_RNA_pol_RpoA/D/Rpb3"/>
</dbReference>
<protein>
    <recommendedName>
        <fullName evidence="9">DNA-directed RNA polymerase subunit Rpo3</fullName>
        <ecNumber evidence="9">2.7.7.6</ecNumber>
    </recommendedName>
    <alternativeName>
        <fullName evidence="9">DNA-directed RNA polymerase subunit D</fullName>
    </alternativeName>
</protein>
<keyword evidence="1 9" id="KW-0240">DNA-directed RNA polymerase</keyword>
<comment type="subunit">
    <text evidence="9">Part of the RNA polymerase complex.</text>
</comment>
<keyword evidence="9 11" id="KW-0808">Transferase</keyword>
<dbReference type="InterPro" id="IPR001514">
    <property type="entry name" value="DNA-dir_RNA_pol_30-40kDasu_CS"/>
</dbReference>
<keyword evidence="9" id="KW-0963">Cytoplasm</keyword>
<reference evidence="11 12" key="1">
    <citation type="submission" date="2019-10" db="EMBL/GenBank/DDBJ databases">
        <title>Sequencing and Assembly of Multiple Reported Metal-Biooxidizing Members of the Extremely Thermoacidophilic Archaeal Family Sulfolobaceae.</title>
        <authorList>
            <person name="Counts J.A."/>
            <person name="Kelly R.M."/>
        </authorList>
    </citation>
    <scope>NUCLEOTIDE SEQUENCE [LARGE SCALE GENOMIC DNA]</scope>
    <source>
        <strain evidence="11 12">DSM 6482</strain>
    </source>
</reference>
<evidence type="ECO:0000256" key="9">
    <source>
        <dbReference type="HAMAP-Rule" id="MF_00320"/>
    </source>
</evidence>
<dbReference type="Gene3D" id="3.30.1360.10">
    <property type="entry name" value="RNA polymerase, RBP11-like subunit"/>
    <property type="match status" value="1"/>
</dbReference>
<dbReference type="PANTHER" id="PTHR11800:SF2">
    <property type="entry name" value="DNA-DIRECTED RNA POLYMERASE II SUBUNIT RPB3"/>
    <property type="match status" value="1"/>
</dbReference>
<evidence type="ECO:0000256" key="3">
    <source>
        <dbReference type="ARBA" id="ARBA00022723"/>
    </source>
</evidence>
<dbReference type="GO" id="GO:0051538">
    <property type="term" value="F:3 iron, 4 sulfur cluster binding"/>
    <property type="evidence" value="ECO:0007669"/>
    <property type="project" value="UniProtKB-KW"/>
</dbReference>
<evidence type="ECO:0000256" key="7">
    <source>
        <dbReference type="ARBA" id="ARBA00023291"/>
    </source>
</evidence>
<keyword evidence="5 9" id="KW-0411">Iron-sulfur</keyword>
<evidence type="ECO:0000313" key="12">
    <source>
        <dbReference type="Proteomes" id="UP000470772"/>
    </source>
</evidence>
<dbReference type="SUPFAM" id="SSF55257">
    <property type="entry name" value="RBP11-like subunits of RNA polymerase"/>
    <property type="match status" value="1"/>
</dbReference>
<dbReference type="PROSITE" id="PS51379">
    <property type="entry name" value="4FE4S_FER_2"/>
    <property type="match status" value="1"/>
</dbReference>
<dbReference type="GO" id="GO:0046983">
    <property type="term" value="F:protein dimerization activity"/>
    <property type="evidence" value="ECO:0007669"/>
    <property type="project" value="InterPro"/>
</dbReference>
<dbReference type="Pfam" id="PF01193">
    <property type="entry name" value="RNA_pol_L"/>
    <property type="match status" value="1"/>
</dbReference>
<dbReference type="Gene3D" id="2.170.120.12">
    <property type="entry name" value="DNA-directed RNA polymerase, insert domain"/>
    <property type="match status" value="1"/>
</dbReference>
<feature type="binding site" evidence="9">
    <location>
        <position position="203"/>
    </location>
    <ligand>
        <name>[3Fe-4S] cluster</name>
        <dbReference type="ChEBI" id="CHEBI:21137"/>
    </ligand>
</feature>
<evidence type="ECO:0000256" key="4">
    <source>
        <dbReference type="ARBA" id="ARBA00023004"/>
    </source>
</evidence>